<protein>
    <recommendedName>
        <fullName evidence="2">SHOCT domain-containing protein</fullName>
    </recommendedName>
</protein>
<organism evidence="3 4">
    <name type="scientific">Thermoproteota archaeon</name>
    <dbReference type="NCBI Taxonomy" id="2056631"/>
    <lineage>
        <taxon>Archaea</taxon>
        <taxon>Thermoproteota</taxon>
    </lineage>
</organism>
<dbReference type="Proteomes" id="UP000272051">
    <property type="component" value="Unassembled WGS sequence"/>
</dbReference>
<dbReference type="InterPro" id="IPR018649">
    <property type="entry name" value="SHOCT"/>
</dbReference>
<name>A0A497ERU0_9CREN</name>
<proteinExistence type="predicted"/>
<dbReference type="EMBL" id="QMQX01000182">
    <property type="protein sequence ID" value="RLE50085.1"/>
    <property type="molecule type" value="Genomic_DNA"/>
</dbReference>
<evidence type="ECO:0000313" key="3">
    <source>
        <dbReference type="EMBL" id="RLE50085.1"/>
    </source>
</evidence>
<keyword evidence="1" id="KW-0472">Membrane</keyword>
<keyword evidence="1" id="KW-1133">Transmembrane helix</keyword>
<dbReference type="Pfam" id="PF09851">
    <property type="entry name" value="SHOCT"/>
    <property type="match status" value="1"/>
</dbReference>
<evidence type="ECO:0000313" key="4">
    <source>
        <dbReference type="Proteomes" id="UP000272051"/>
    </source>
</evidence>
<gene>
    <name evidence="3" type="ORF">DRJ33_07680</name>
</gene>
<accession>A0A497ERU0</accession>
<sequence length="77" mass="8751">MKPPTTFYGMLNFLILPMVFLTLAVTGAYGLLSSLGKSGEERAKRDAALEVLRERFARGELSEEEFLRRKKLLEEQS</sequence>
<evidence type="ECO:0000256" key="1">
    <source>
        <dbReference type="SAM" id="Phobius"/>
    </source>
</evidence>
<feature type="domain" description="SHOCT" evidence="2">
    <location>
        <begin position="47"/>
        <end position="73"/>
    </location>
</feature>
<comment type="caution">
    <text evidence="3">The sequence shown here is derived from an EMBL/GenBank/DDBJ whole genome shotgun (WGS) entry which is preliminary data.</text>
</comment>
<evidence type="ECO:0000259" key="2">
    <source>
        <dbReference type="Pfam" id="PF09851"/>
    </source>
</evidence>
<reference evidence="3 4" key="1">
    <citation type="submission" date="2018-06" db="EMBL/GenBank/DDBJ databases">
        <title>Extensive metabolic versatility and redundancy in microbially diverse, dynamic hydrothermal sediments.</title>
        <authorList>
            <person name="Dombrowski N."/>
            <person name="Teske A."/>
            <person name="Baker B.J."/>
        </authorList>
    </citation>
    <scope>NUCLEOTIDE SEQUENCE [LARGE SCALE GENOMIC DNA]</scope>
    <source>
        <strain evidence="3">B34_G17</strain>
    </source>
</reference>
<feature type="transmembrane region" description="Helical" evidence="1">
    <location>
        <begin position="6"/>
        <end position="32"/>
    </location>
</feature>
<dbReference type="AlphaFoldDB" id="A0A497ERU0"/>
<keyword evidence="1" id="KW-0812">Transmembrane</keyword>